<dbReference type="Proteomes" id="UP001497516">
    <property type="component" value="Chromosome 3"/>
</dbReference>
<protein>
    <submittedName>
        <fullName evidence="1">Uncharacterized protein</fullName>
    </submittedName>
</protein>
<keyword evidence="2" id="KW-1185">Reference proteome</keyword>
<name>A0AAV2DTE2_9ROSI</name>
<accession>A0AAV2DTE2</accession>
<evidence type="ECO:0000313" key="2">
    <source>
        <dbReference type="Proteomes" id="UP001497516"/>
    </source>
</evidence>
<organism evidence="1 2">
    <name type="scientific">Linum trigynum</name>
    <dbReference type="NCBI Taxonomy" id="586398"/>
    <lineage>
        <taxon>Eukaryota</taxon>
        <taxon>Viridiplantae</taxon>
        <taxon>Streptophyta</taxon>
        <taxon>Embryophyta</taxon>
        <taxon>Tracheophyta</taxon>
        <taxon>Spermatophyta</taxon>
        <taxon>Magnoliopsida</taxon>
        <taxon>eudicotyledons</taxon>
        <taxon>Gunneridae</taxon>
        <taxon>Pentapetalae</taxon>
        <taxon>rosids</taxon>
        <taxon>fabids</taxon>
        <taxon>Malpighiales</taxon>
        <taxon>Linaceae</taxon>
        <taxon>Linum</taxon>
    </lineage>
</organism>
<proteinExistence type="predicted"/>
<evidence type="ECO:0000313" key="1">
    <source>
        <dbReference type="EMBL" id="CAL1376845.1"/>
    </source>
</evidence>
<sequence length="76" mass="7902">MASASSSVPLGRLPDNNRIAPVFGFPLGNHASPVTENQRSVTTEMQVGIELTNMTSPGLEVVSLAKGNDRGTTYGG</sequence>
<dbReference type="AlphaFoldDB" id="A0AAV2DTE2"/>
<dbReference type="EMBL" id="OZ034816">
    <property type="protein sequence ID" value="CAL1376845.1"/>
    <property type="molecule type" value="Genomic_DNA"/>
</dbReference>
<gene>
    <name evidence="1" type="ORF">LTRI10_LOCUS18547</name>
</gene>
<reference evidence="1 2" key="1">
    <citation type="submission" date="2024-04" db="EMBL/GenBank/DDBJ databases">
        <authorList>
            <person name="Fracassetti M."/>
        </authorList>
    </citation>
    <scope>NUCLEOTIDE SEQUENCE [LARGE SCALE GENOMIC DNA]</scope>
</reference>